<evidence type="ECO:0000313" key="2">
    <source>
        <dbReference type="Proteomes" id="UP000695022"/>
    </source>
</evidence>
<dbReference type="GeneID" id="106813207"/>
<dbReference type="InterPro" id="IPR016163">
    <property type="entry name" value="Ald_DH_C"/>
</dbReference>
<dbReference type="RefSeq" id="XP_014672763.1">
    <property type="nucleotide sequence ID" value="XM_014817277.1"/>
</dbReference>
<sequence length="369" mass="40119">MYDDCLHAHVRLCSFADGDYFCYTRLEPIGVVGAIAPWNFPLLIAGMKIFPAMAAGCTVVLKPAEQTPLTALYLAALVKEAGFPEGVLNVVPGYGRSAGAALSEHMKVDKITFTGSTGVGRMIQSASGNTNLKKVALELGGKTPMIIFADADLDHTVMMAHAAVYFNMGQCCVSGSRTFVQEEIYDEFVRRSVELAKRRTVGSPWEEVENGPQIDERQFKSILNMIETGKKQGAKLECGGRRRGNKGFFIEPTVFSGVTDEMRIAIDEIFGPVQQILKFKTIDEVIKRANNTDYGLGAAVFTKNIDTAMTVAHSVQSGSFWVNCWNAVSPAAPFGGFKMSGNGRDGGEDGIREFCEIKTVVVKIPEKNS</sequence>
<dbReference type="InterPro" id="IPR015590">
    <property type="entry name" value="Aldehyde_DH_dom"/>
</dbReference>
<organism evidence="2 3">
    <name type="scientific">Priapulus caudatus</name>
    <name type="common">Priapulid worm</name>
    <dbReference type="NCBI Taxonomy" id="37621"/>
    <lineage>
        <taxon>Eukaryota</taxon>
        <taxon>Metazoa</taxon>
        <taxon>Ecdysozoa</taxon>
        <taxon>Scalidophora</taxon>
        <taxon>Priapulida</taxon>
        <taxon>Priapulimorpha</taxon>
        <taxon>Priapulimorphida</taxon>
        <taxon>Priapulidae</taxon>
        <taxon>Priapulus</taxon>
    </lineage>
</organism>
<dbReference type="Pfam" id="PF00171">
    <property type="entry name" value="Aldedh"/>
    <property type="match status" value="1"/>
</dbReference>
<dbReference type="PANTHER" id="PTHR11699">
    <property type="entry name" value="ALDEHYDE DEHYDROGENASE-RELATED"/>
    <property type="match status" value="1"/>
</dbReference>
<evidence type="ECO:0000259" key="1">
    <source>
        <dbReference type="Pfam" id="PF00171"/>
    </source>
</evidence>
<dbReference type="Gene3D" id="3.40.605.10">
    <property type="entry name" value="Aldehyde Dehydrogenase, Chain A, domain 1"/>
    <property type="match status" value="1"/>
</dbReference>
<gene>
    <name evidence="3" type="primary">LOC106813207</name>
</gene>
<evidence type="ECO:0000313" key="3">
    <source>
        <dbReference type="RefSeq" id="XP_014672763.1"/>
    </source>
</evidence>
<dbReference type="Gene3D" id="3.40.309.10">
    <property type="entry name" value="Aldehyde Dehydrogenase, Chain A, domain 2"/>
    <property type="match status" value="1"/>
</dbReference>
<accession>A0ABM1EKP2</accession>
<name>A0ABM1EKP2_PRICU</name>
<proteinExistence type="predicted"/>
<dbReference type="InterPro" id="IPR016161">
    <property type="entry name" value="Ald_DH/histidinol_DH"/>
</dbReference>
<dbReference type="InterPro" id="IPR016162">
    <property type="entry name" value="Ald_DH_N"/>
</dbReference>
<dbReference type="SUPFAM" id="SSF53720">
    <property type="entry name" value="ALDH-like"/>
    <property type="match status" value="1"/>
</dbReference>
<dbReference type="Proteomes" id="UP000695022">
    <property type="component" value="Unplaced"/>
</dbReference>
<keyword evidence="2" id="KW-1185">Reference proteome</keyword>
<feature type="domain" description="Aldehyde dehydrogenase" evidence="1">
    <location>
        <begin position="18"/>
        <end position="360"/>
    </location>
</feature>
<reference evidence="3" key="1">
    <citation type="submission" date="2025-08" db="UniProtKB">
        <authorList>
            <consortium name="RefSeq"/>
        </authorList>
    </citation>
    <scope>IDENTIFICATION</scope>
</reference>
<protein>
    <submittedName>
        <fullName evidence="3">Retinal dehydrogenase 2-like isoform X1</fullName>
    </submittedName>
</protein>